<proteinExistence type="predicted"/>
<accession>A0A9Q3D9H5</accession>
<keyword evidence="2" id="KW-1185">Reference proteome</keyword>
<dbReference type="OrthoDB" id="3158924at2759"/>
<comment type="caution">
    <text evidence="1">The sequence shown here is derived from an EMBL/GenBank/DDBJ whole genome shotgun (WGS) entry which is preliminary data.</text>
</comment>
<dbReference type="EMBL" id="AVOT02013578">
    <property type="protein sequence ID" value="MBW0496356.1"/>
    <property type="molecule type" value="Genomic_DNA"/>
</dbReference>
<sequence>MIQRIEEIIRIFCAYGMEYKDPKGYTNYWVTLLQAIELEYCIRQESTTRKSPSLVGKGWNHLMTVDHLNKNLLAIHPTTKDFPGMWKREFDTDARFIAGEKEYNKQRYDKIHKEPIFREEDQVIVSTLNLNNFKGSKRMRD</sequence>
<protein>
    <submittedName>
        <fullName evidence="1">Uncharacterized protein</fullName>
    </submittedName>
</protein>
<dbReference type="AlphaFoldDB" id="A0A9Q3D9H5"/>
<evidence type="ECO:0000313" key="1">
    <source>
        <dbReference type="EMBL" id="MBW0496356.1"/>
    </source>
</evidence>
<gene>
    <name evidence="1" type="ORF">O181_036071</name>
</gene>
<name>A0A9Q3D9H5_9BASI</name>
<dbReference type="Proteomes" id="UP000765509">
    <property type="component" value="Unassembled WGS sequence"/>
</dbReference>
<organism evidence="1 2">
    <name type="scientific">Austropuccinia psidii MF-1</name>
    <dbReference type="NCBI Taxonomy" id="1389203"/>
    <lineage>
        <taxon>Eukaryota</taxon>
        <taxon>Fungi</taxon>
        <taxon>Dikarya</taxon>
        <taxon>Basidiomycota</taxon>
        <taxon>Pucciniomycotina</taxon>
        <taxon>Pucciniomycetes</taxon>
        <taxon>Pucciniales</taxon>
        <taxon>Sphaerophragmiaceae</taxon>
        <taxon>Austropuccinia</taxon>
    </lineage>
</organism>
<reference evidence="1" key="1">
    <citation type="submission" date="2021-03" db="EMBL/GenBank/DDBJ databases">
        <title>Draft genome sequence of rust myrtle Austropuccinia psidii MF-1, a brazilian biotype.</title>
        <authorList>
            <person name="Quecine M.C."/>
            <person name="Pachon D.M.R."/>
            <person name="Bonatelli M.L."/>
            <person name="Correr F.H."/>
            <person name="Franceschini L.M."/>
            <person name="Leite T.F."/>
            <person name="Margarido G.R.A."/>
            <person name="Almeida C.A."/>
            <person name="Ferrarezi J.A."/>
            <person name="Labate C.A."/>
        </authorList>
    </citation>
    <scope>NUCLEOTIDE SEQUENCE</scope>
    <source>
        <strain evidence="1">MF-1</strain>
    </source>
</reference>
<evidence type="ECO:0000313" key="2">
    <source>
        <dbReference type="Proteomes" id="UP000765509"/>
    </source>
</evidence>